<organism evidence="1 2">
    <name type="scientific">Bacillus cereus</name>
    <dbReference type="NCBI Taxonomy" id="1396"/>
    <lineage>
        <taxon>Bacteria</taxon>
        <taxon>Bacillati</taxon>
        <taxon>Bacillota</taxon>
        <taxon>Bacilli</taxon>
        <taxon>Bacillales</taxon>
        <taxon>Bacillaceae</taxon>
        <taxon>Bacillus</taxon>
        <taxon>Bacillus cereus group</taxon>
    </lineage>
</organism>
<evidence type="ECO:0000313" key="2">
    <source>
        <dbReference type="Proteomes" id="UP000186535"/>
    </source>
</evidence>
<protein>
    <submittedName>
        <fullName evidence="1">Uncharacterized protein</fullName>
    </submittedName>
</protein>
<sequence length="89" mass="10064">MYLSDNNYHLGSCVAFIHIKVADTYDVIFKTYKEQTNENMKLPKECADLNNHWGAKYDNILIQENISVGTDNGWAPDKAVSSAIYCEDG</sequence>
<dbReference type="Proteomes" id="UP000186535">
    <property type="component" value="Unassembled WGS sequence"/>
</dbReference>
<dbReference type="EMBL" id="MPON01000004">
    <property type="protein sequence ID" value="OKA37400.1"/>
    <property type="molecule type" value="Genomic_DNA"/>
</dbReference>
<comment type="caution">
    <text evidence="1">The sequence shown here is derived from an EMBL/GenBank/DDBJ whole genome shotgun (WGS) entry which is preliminary data.</text>
</comment>
<proteinExistence type="predicted"/>
<dbReference type="AlphaFoldDB" id="A0A1Q4LBY0"/>
<gene>
    <name evidence="1" type="ORF">BJR07_17220</name>
</gene>
<accession>A0A1Q4LBY0</accession>
<reference evidence="1 2" key="1">
    <citation type="submission" date="2016-11" db="EMBL/GenBank/DDBJ databases">
        <title>Identification of Bacillus cereus isolated from egg-white.</title>
        <authorList>
            <person name="Soni A."/>
            <person name="Oey I."/>
            <person name="Silcock P."/>
            <person name="Bremer P."/>
        </authorList>
    </citation>
    <scope>NUCLEOTIDE SEQUENCE [LARGE SCALE GENOMIC DNA]</scope>
    <source>
        <strain evidence="1 2">NZAS03</strain>
    </source>
</reference>
<evidence type="ECO:0000313" key="1">
    <source>
        <dbReference type="EMBL" id="OKA37400.1"/>
    </source>
</evidence>
<name>A0A1Q4LBY0_BACCE</name>